<keyword evidence="3" id="KW-0732">Signal</keyword>
<feature type="compositionally biased region" description="Basic and acidic residues" evidence="1">
    <location>
        <begin position="133"/>
        <end position="156"/>
    </location>
</feature>
<organism evidence="4 6">
    <name type="scientific">Peronospora effusa</name>
    <dbReference type="NCBI Taxonomy" id="542832"/>
    <lineage>
        <taxon>Eukaryota</taxon>
        <taxon>Sar</taxon>
        <taxon>Stramenopiles</taxon>
        <taxon>Oomycota</taxon>
        <taxon>Peronosporomycetes</taxon>
        <taxon>Peronosporales</taxon>
        <taxon>Peronosporaceae</taxon>
        <taxon>Peronospora</taxon>
    </lineage>
</organism>
<dbReference type="Proteomes" id="UP000286097">
    <property type="component" value="Unassembled WGS sequence"/>
</dbReference>
<feature type="region of interest" description="Disordered" evidence="1">
    <location>
        <begin position="98"/>
        <end position="156"/>
    </location>
</feature>
<evidence type="ECO:0000313" key="5">
    <source>
        <dbReference type="EMBL" id="RQM16464.1"/>
    </source>
</evidence>
<feature type="signal peptide" evidence="3">
    <location>
        <begin position="1"/>
        <end position="24"/>
    </location>
</feature>
<sequence>MRFNILVAPVVAAFVASCSSFVSAEVAALDGYTHDGKEVVRRLREDSDVQEERGPKESILSAAEKVGGYLRPQPKIGPESEPLLQSAAALDHSPAGKELENINSAHPTSEQKVEGQAMAEENKSPPLTPSEENAPHESQGKKEEKEKAKSPLKFEKDEKLPDKDVKVWNEFVENLKPEHKDLLKKRKINVELIKIGDTNEVLKVMDLVVKGTKKERGFWTKFFIYCLYAIGLASFIYVVIQFITSHSKPRASV</sequence>
<evidence type="ECO:0000256" key="1">
    <source>
        <dbReference type="SAM" id="MobiDB-lite"/>
    </source>
</evidence>
<dbReference type="EMBL" id="QLLG01000360">
    <property type="protein sequence ID" value="RMX63832.1"/>
    <property type="molecule type" value="Genomic_DNA"/>
</dbReference>
<keyword evidence="6" id="KW-1185">Reference proteome</keyword>
<evidence type="ECO:0000256" key="3">
    <source>
        <dbReference type="SAM" id="SignalP"/>
    </source>
</evidence>
<keyword evidence="2" id="KW-0472">Membrane</keyword>
<protein>
    <recommendedName>
        <fullName evidence="8">RxLR effector protein</fullName>
    </recommendedName>
</protein>
<gene>
    <name evidence="5" type="ORF">DD237_004678</name>
    <name evidence="4" type="ORF">DD238_007728</name>
</gene>
<evidence type="ECO:0000313" key="6">
    <source>
        <dbReference type="Proteomes" id="UP000282087"/>
    </source>
</evidence>
<evidence type="ECO:0000256" key="2">
    <source>
        <dbReference type="SAM" id="Phobius"/>
    </source>
</evidence>
<evidence type="ECO:0008006" key="8">
    <source>
        <dbReference type="Google" id="ProtNLM"/>
    </source>
</evidence>
<dbReference type="Proteomes" id="UP000282087">
    <property type="component" value="Unassembled WGS sequence"/>
</dbReference>
<dbReference type="AlphaFoldDB" id="A0A3M6VC17"/>
<feature type="chain" id="PRO_5036085728" description="RxLR effector protein" evidence="3">
    <location>
        <begin position="25"/>
        <end position="253"/>
    </location>
</feature>
<feature type="transmembrane region" description="Helical" evidence="2">
    <location>
        <begin position="222"/>
        <end position="240"/>
    </location>
</feature>
<dbReference type="PROSITE" id="PS51257">
    <property type="entry name" value="PROKAR_LIPOPROTEIN"/>
    <property type="match status" value="1"/>
</dbReference>
<comment type="caution">
    <text evidence="4">The sequence shown here is derived from an EMBL/GenBank/DDBJ whole genome shotgun (WGS) entry which is preliminary data.</text>
</comment>
<dbReference type="OrthoDB" id="10615993at2759"/>
<reference evidence="6 7" key="1">
    <citation type="submission" date="2018-06" db="EMBL/GenBank/DDBJ databases">
        <title>Comparative genomics of downy mildews reveals potential adaptations to biotrophy.</title>
        <authorList>
            <person name="Fletcher K."/>
            <person name="Klosterman S.J."/>
            <person name="Derevnina L."/>
            <person name="Martin F."/>
            <person name="Koike S."/>
            <person name="Reyes Chin-Wo S."/>
            <person name="Mou B."/>
            <person name="Michelmore R."/>
        </authorList>
    </citation>
    <scope>NUCLEOTIDE SEQUENCE [LARGE SCALE GENOMIC DNA]</scope>
    <source>
        <strain evidence="5 7">R13</strain>
        <strain evidence="4 6">R14</strain>
    </source>
</reference>
<dbReference type="EMBL" id="QKXF01000116">
    <property type="protein sequence ID" value="RQM16464.1"/>
    <property type="molecule type" value="Genomic_DNA"/>
</dbReference>
<accession>A0A3M6VC17</accession>
<keyword evidence="2" id="KW-0812">Transmembrane</keyword>
<evidence type="ECO:0000313" key="7">
    <source>
        <dbReference type="Proteomes" id="UP000286097"/>
    </source>
</evidence>
<feature type="compositionally biased region" description="Polar residues" evidence="1">
    <location>
        <begin position="101"/>
        <end position="110"/>
    </location>
</feature>
<dbReference type="VEuPathDB" id="FungiDB:DD237_004678"/>
<keyword evidence="2" id="KW-1133">Transmembrane helix</keyword>
<evidence type="ECO:0000313" key="4">
    <source>
        <dbReference type="EMBL" id="RMX63832.1"/>
    </source>
</evidence>
<proteinExistence type="predicted"/>
<name>A0A3M6VC17_9STRA</name>